<reference evidence="2" key="1">
    <citation type="journal article" date="2013" name="Genome Announc.">
        <title>Draft genome sequence of the basidiomycetous yeast-like fungus Pseudozyma hubeiensis SY62, which produces an abundant amount of the biosurfactant mannosylerythritol lipids.</title>
        <authorList>
            <person name="Konishi M."/>
            <person name="Hatada Y."/>
            <person name="Horiuchi J."/>
        </authorList>
    </citation>
    <scope>NUCLEOTIDE SEQUENCE [LARGE SCALE GENOMIC DNA]</scope>
    <source>
        <strain evidence="2">SY62</strain>
    </source>
</reference>
<dbReference type="RefSeq" id="XP_012188855.1">
    <property type="nucleotide sequence ID" value="XM_012333465.1"/>
</dbReference>
<keyword evidence="2" id="KW-1185">Reference proteome</keyword>
<protein>
    <submittedName>
        <fullName evidence="1">Uncharacterized protein</fullName>
    </submittedName>
</protein>
<proteinExistence type="predicted"/>
<name>R9P1T2_PSEHS</name>
<accession>R9P1T2</accession>
<evidence type="ECO:0000313" key="1">
    <source>
        <dbReference type="EMBL" id="GAC95268.1"/>
    </source>
</evidence>
<organism evidence="1 2">
    <name type="scientific">Pseudozyma hubeiensis (strain SY62)</name>
    <name type="common">Yeast</name>
    <dbReference type="NCBI Taxonomy" id="1305764"/>
    <lineage>
        <taxon>Eukaryota</taxon>
        <taxon>Fungi</taxon>
        <taxon>Dikarya</taxon>
        <taxon>Basidiomycota</taxon>
        <taxon>Ustilaginomycotina</taxon>
        <taxon>Ustilaginomycetes</taxon>
        <taxon>Ustilaginales</taxon>
        <taxon>Ustilaginaceae</taxon>
        <taxon>Pseudozyma</taxon>
    </lineage>
</organism>
<dbReference type="Proteomes" id="UP000014071">
    <property type="component" value="Unassembled WGS sequence"/>
</dbReference>
<dbReference type="GeneID" id="24108134"/>
<gene>
    <name evidence="1" type="ORF">PHSY_002843</name>
</gene>
<dbReference type="EMBL" id="DF238791">
    <property type="protein sequence ID" value="GAC95268.1"/>
    <property type="molecule type" value="Genomic_DNA"/>
</dbReference>
<sequence>MRVGQGTVASNAKSSGFNLQAASDNPVSAQSHNRITLSESRQIVPLELVLCGGVDGSMQAVHIRSTPIARHRAPRIILLLTHPRDTTNIIIIKSEHTNHTNTTQPQATTATPHQVTPHARFRPTSCTTSAYLLITRHPSHTHRIPDPSLFPSILLNLSPS</sequence>
<dbReference type="HOGENOM" id="CLU_1652927_0_0_1"/>
<evidence type="ECO:0000313" key="2">
    <source>
        <dbReference type="Proteomes" id="UP000014071"/>
    </source>
</evidence>
<dbReference type="AlphaFoldDB" id="R9P1T2"/>